<dbReference type="Proteomes" id="UP000276309">
    <property type="component" value="Chromosome"/>
</dbReference>
<evidence type="ECO:0000256" key="1">
    <source>
        <dbReference type="ARBA" id="ARBA00022898"/>
    </source>
</evidence>
<dbReference type="Gene3D" id="3.90.1150.10">
    <property type="entry name" value="Aspartate Aminotransferase, domain 1"/>
    <property type="match status" value="1"/>
</dbReference>
<dbReference type="InterPro" id="IPR000192">
    <property type="entry name" value="Aminotrans_V_dom"/>
</dbReference>
<evidence type="ECO:0000313" key="4">
    <source>
        <dbReference type="Proteomes" id="UP000276309"/>
    </source>
</evidence>
<dbReference type="Pfam" id="PF00266">
    <property type="entry name" value="Aminotran_5"/>
    <property type="match status" value="1"/>
</dbReference>
<evidence type="ECO:0000313" key="3">
    <source>
        <dbReference type="EMBL" id="AYN66810.1"/>
    </source>
</evidence>
<dbReference type="InterPro" id="IPR015421">
    <property type="entry name" value="PyrdxlP-dep_Trfase_major"/>
</dbReference>
<dbReference type="SUPFAM" id="SSF53383">
    <property type="entry name" value="PLP-dependent transferases"/>
    <property type="match status" value="1"/>
</dbReference>
<dbReference type="InterPro" id="IPR015422">
    <property type="entry name" value="PyrdxlP-dep_Trfase_small"/>
</dbReference>
<evidence type="ECO:0000259" key="2">
    <source>
        <dbReference type="Pfam" id="PF00266"/>
    </source>
</evidence>
<keyword evidence="4" id="KW-1185">Reference proteome</keyword>
<gene>
    <name evidence="3" type="ORF">D1013_05175</name>
</gene>
<dbReference type="Gene3D" id="3.40.640.10">
    <property type="entry name" value="Type I PLP-dependent aspartate aminotransferase-like (Major domain)"/>
    <property type="match status" value="1"/>
</dbReference>
<protein>
    <submittedName>
        <fullName evidence="3">Aminotransferase class V-fold PLP-dependent enzyme</fullName>
    </submittedName>
</protein>
<dbReference type="GO" id="GO:0008483">
    <property type="term" value="F:transaminase activity"/>
    <property type="evidence" value="ECO:0007669"/>
    <property type="project" value="UniProtKB-KW"/>
</dbReference>
<proteinExistence type="predicted"/>
<keyword evidence="3" id="KW-0808">Transferase</keyword>
<dbReference type="OrthoDB" id="513408at2"/>
<accession>A0A3G2L3F5</accession>
<feature type="domain" description="Aminotransferase class V" evidence="2">
    <location>
        <begin position="50"/>
        <end position="352"/>
    </location>
</feature>
<sequence length="362" mass="40966">MENTRKHFPVLHQYIYANTASAGLLSEPLMNWRQEHDLDFLIGGSKMKTKSMQELLPATKETVARFFGSKIENTALVQNFSLGLNILLEGLNTESHILLVKDDYPSVNWPFECRGFQLDYAELDGQIEENILDKLRGKKFSVLALSLVQWASGIKLEMGFLKKVKEEFPDLVIIADGTQYCGTEQFNFEESPLDVLGTSAYKWLISGYGNGFMLFKDHVRHLSKVQTTGFYSSNINLDGRDDISFAKHFEPGHLDTLNFGSLKFSLEYLEKLGMSKVEQHLKMLSQKSKSAYNSLGLLNDDILKRNSHSTIFNISGGDEVFKKLTDEGVLASQRGNGIRMSFHFYNNESDIDDTVKILQSVV</sequence>
<dbReference type="AlphaFoldDB" id="A0A3G2L3F5"/>
<dbReference type="RefSeq" id="WP_121847861.1">
    <property type="nucleotide sequence ID" value="NZ_CP032050.1"/>
</dbReference>
<name>A0A3G2L3F5_9FLAO</name>
<organism evidence="3 4">
    <name type="scientific">Euzebyella marina</name>
    <dbReference type="NCBI Taxonomy" id="1761453"/>
    <lineage>
        <taxon>Bacteria</taxon>
        <taxon>Pseudomonadati</taxon>
        <taxon>Bacteroidota</taxon>
        <taxon>Flavobacteriia</taxon>
        <taxon>Flavobacteriales</taxon>
        <taxon>Flavobacteriaceae</taxon>
        <taxon>Euzebyella</taxon>
    </lineage>
</organism>
<dbReference type="InterPro" id="IPR015424">
    <property type="entry name" value="PyrdxlP-dep_Trfase"/>
</dbReference>
<keyword evidence="3" id="KW-0032">Aminotransferase</keyword>
<dbReference type="EMBL" id="CP032050">
    <property type="protein sequence ID" value="AYN66810.1"/>
    <property type="molecule type" value="Genomic_DNA"/>
</dbReference>
<reference evidence="3 4" key="1">
    <citation type="submission" date="2018-08" db="EMBL/GenBank/DDBJ databases">
        <title>The reduced genetic potential of extracellular carbohydrate catabolism in Euzebyella marina RN62, a Flavobacteriia bacterium isolated from the hadal water.</title>
        <authorList>
            <person name="Xue C."/>
        </authorList>
    </citation>
    <scope>NUCLEOTIDE SEQUENCE [LARGE SCALE GENOMIC DNA]</scope>
    <source>
        <strain evidence="3 4">RN62</strain>
    </source>
</reference>
<keyword evidence="1" id="KW-0663">Pyridoxal phosphate</keyword>
<dbReference type="KEGG" id="emar:D1013_05175"/>